<gene>
    <name evidence="1" type="ORF">PHYPA_006902</name>
</gene>
<sequence>MLPRCASSIWSTHTPLSSWRSATLLQRPLFLLLPIAIRCRSGRRHPHSLVGCCLHFLVDALHPRGAPIFFTKLVESPHPLLLRCRLVHGLSSGNSQSGSLAKVVLIG</sequence>
<name>A0A2K1KQF8_PHYPA</name>
<dbReference type="EMBL" id="ABEU02000004">
    <property type="protein sequence ID" value="PNR56005.1"/>
    <property type="molecule type" value="Genomic_DNA"/>
</dbReference>
<keyword evidence="3" id="KW-1185">Reference proteome</keyword>
<evidence type="ECO:0000313" key="2">
    <source>
        <dbReference type="EnsemblPlants" id="PAC:32920223.CDS.1"/>
    </source>
</evidence>
<protein>
    <submittedName>
        <fullName evidence="1 2">Uncharacterized protein</fullName>
    </submittedName>
</protein>
<dbReference type="AlphaFoldDB" id="A0A2K1KQF8"/>
<proteinExistence type="predicted"/>
<evidence type="ECO:0000313" key="3">
    <source>
        <dbReference type="Proteomes" id="UP000006727"/>
    </source>
</evidence>
<dbReference type="Proteomes" id="UP000006727">
    <property type="component" value="Chromosome 4"/>
</dbReference>
<accession>A0A2K1KQF8</accession>
<evidence type="ECO:0000313" key="1">
    <source>
        <dbReference type="EMBL" id="PNR56005.1"/>
    </source>
</evidence>
<dbReference type="EnsemblPlants" id="Pp3c4_29379V3.1">
    <property type="protein sequence ID" value="PAC:32920223.CDS.1"/>
    <property type="gene ID" value="Pp3c4_29379"/>
</dbReference>
<dbReference type="InParanoid" id="A0A2K1KQF8"/>
<reference evidence="2" key="3">
    <citation type="submission" date="2020-12" db="UniProtKB">
        <authorList>
            <consortium name="EnsemblPlants"/>
        </authorList>
    </citation>
    <scope>IDENTIFICATION</scope>
</reference>
<reference evidence="1 3" key="1">
    <citation type="journal article" date="2008" name="Science">
        <title>The Physcomitrella genome reveals evolutionary insights into the conquest of land by plants.</title>
        <authorList>
            <person name="Rensing S."/>
            <person name="Lang D."/>
            <person name="Zimmer A."/>
            <person name="Terry A."/>
            <person name="Salamov A."/>
            <person name="Shapiro H."/>
            <person name="Nishiyama T."/>
            <person name="Perroud P.-F."/>
            <person name="Lindquist E."/>
            <person name="Kamisugi Y."/>
            <person name="Tanahashi T."/>
            <person name="Sakakibara K."/>
            <person name="Fujita T."/>
            <person name="Oishi K."/>
            <person name="Shin-I T."/>
            <person name="Kuroki Y."/>
            <person name="Toyoda A."/>
            <person name="Suzuki Y."/>
            <person name="Hashimoto A."/>
            <person name="Yamaguchi K."/>
            <person name="Sugano A."/>
            <person name="Kohara Y."/>
            <person name="Fujiyama A."/>
            <person name="Anterola A."/>
            <person name="Aoki S."/>
            <person name="Ashton N."/>
            <person name="Barbazuk W.B."/>
            <person name="Barker E."/>
            <person name="Bennetzen J."/>
            <person name="Bezanilla M."/>
            <person name="Blankenship R."/>
            <person name="Cho S.H."/>
            <person name="Dutcher S."/>
            <person name="Estelle M."/>
            <person name="Fawcett J.A."/>
            <person name="Gundlach H."/>
            <person name="Hanada K."/>
            <person name="Heyl A."/>
            <person name="Hicks K.A."/>
            <person name="Hugh J."/>
            <person name="Lohr M."/>
            <person name="Mayer K."/>
            <person name="Melkozernov A."/>
            <person name="Murata T."/>
            <person name="Nelson D."/>
            <person name="Pils B."/>
            <person name="Prigge M."/>
            <person name="Reiss B."/>
            <person name="Renner T."/>
            <person name="Rombauts S."/>
            <person name="Rushton P."/>
            <person name="Sanderfoot A."/>
            <person name="Schween G."/>
            <person name="Shiu S.-H."/>
            <person name="Stueber K."/>
            <person name="Theodoulou F.L."/>
            <person name="Tu H."/>
            <person name="Van de Peer Y."/>
            <person name="Verrier P.J."/>
            <person name="Waters E."/>
            <person name="Wood A."/>
            <person name="Yang L."/>
            <person name="Cove D."/>
            <person name="Cuming A."/>
            <person name="Hasebe M."/>
            <person name="Lucas S."/>
            <person name="Mishler D.B."/>
            <person name="Reski R."/>
            <person name="Grigoriev I."/>
            <person name="Quatrano R.S."/>
            <person name="Boore J.L."/>
        </authorList>
    </citation>
    <scope>NUCLEOTIDE SEQUENCE [LARGE SCALE GENOMIC DNA]</scope>
    <source>
        <strain evidence="2 3">cv. Gransden 2004</strain>
    </source>
</reference>
<reference evidence="1 3" key="2">
    <citation type="journal article" date="2018" name="Plant J.">
        <title>The Physcomitrella patens chromosome-scale assembly reveals moss genome structure and evolution.</title>
        <authorList>
            <person name="Lang D."/>
            <person name="Ullrich K.K."/>
            <person name="Murat F."/>
            <person name="Fuchs J."/>
            <person name="Jenkins J."/>
            <person name="Haas F.B."/>
            <person name="Piednoel M."/>
            <person name="Gundlach H."/>
            <person name="Van Bel M."/>
            <person name="Meyberg R."/>
            <person name="Vives C."/>
            <person name="Morata J."/>
            <person name="Symeonidi A."/>
            <person name="Hiss M."/>
            <person name="Muchero W."/>
            <person name="Kamisugi Y."/>
            <person name="Saleh O."/>
            <person name="Blanc G."/>
            <person name="Decker E.L."/>
            <person name="van Gessel N."/>
            <person name="Grimwood J."/>
            <person name="Hayes R.D."/>
            <person name="Graham S.W."/>
            <person name="Gunter L.E."/>
            <person name="McDaniel S.F."/>
            <person name="Hoernstein S.N.W."/>
            <person name="Larsson A."/>
            <person name="Li F.W."/>
            <person name="Perroud P.F."/>
            <person name="Phillips J."/>
            <person name="Ranjan P."/>
            <person name="Rokshar D.S."/>
            <person name="Rothfels C.J."/>
            <person name="Schneider L."/>
            <person name="Shu S."/>
            <person name="Stevenson D.W."/>
            <person name="Thummler F."/>
            <person name="Tillich M."/>
            <person name="Villarreal Aguilar J.C."/>
            <person name="Widiez T."/>
            <person name="Wong G.K."/>
            <person name="Wymore A."/>
            <person name="Zhang Y."/>
            <person name="Zimmer A.D."/>
            <person name="Quatrano R.S."/>
            <person name="Mayer K.F.X."/>
            <person name="Goodstein D."/>
            <person name="Casacuberta J.M."/>
            <person name="Vandepoele K."/>
            <person name="Reski R."/>
            <person name="Cuming A.C."/>
            <person name="Tuskan G.A."/>
            <person name="Maumus F."/>
            <person name="Salse J."/>
            <person name="Schmutz J."/>
            <person name="Rensing S.A."/>
        </authorList>
    </citation>
    <scope>NUCLEOTIDE SEQUENCE [LARGE SCALE GENOMIC DNA]</scope>
    <source>
        <strain evidence="2 3">cv. Gransden 2004</strain>
    </source>
</reference>
<dbReference type="Gramene" id="Pp3c4_29379V3.1">
    <property type="protein sequence ID" value="PAC:32920223.CDS.1"/>
    <property type="gene ID" value="Pp3c4_29379"/>
</dbReference>
<organism evidence="1">
    <name type="scientific">Physcomitrium patens</name>
    <name type="common">Spreading-leaved earth moss</name>
    <name type="synonym">Physcomitrella patens</name>
    <dbReference type="NCBI Taxonomy" id="3218"/>
    <lineage>
        <taxon>Eukaryota</taxon>
        <taxon>Viridiplantae</taxon>
        <taxon>Streptophyta</taxon>
        <taxon>Embryophyta</taxon>
        <taxon>Bryophyta</taxon>
        <taxon>Bryophytina</taxon>
        <taxon>Bryopsida</taxon>
        <taxon>Funariidae</taxon>
        <taxon>Funariales</taxon>
        <taxon>Funariaceae</taxon>
        <taxon>Physcomitrium</taxon>
    </lineage>
</organism>